<dbReference type="EMBL" id="MU971336">
    <property type="protein sequence ID" value="KAK9241008.1"/>
    <property type="molecule type" value="Genomic_DNA"/>
</dbReference>
<dbReference type="Proteomes" id="UP001433508">
    <property type="component" value="Unassembled WGS sequence"/>
</dbReference>
<evidence type="ECO:0000313" key="1">
    <source>
        <dbReference type="EMBL" id="KAK9241008.1"/>
    </source>
</evidence>
<sequence length="307" mass="34188">MQLNTPPRSSRSPISFTTPSLTSSPTSPPLTNLDTPAATQDEIAGEEARSLALSFRRPSCPQSFGVYSVRRSGRTRMKPLEYWKNERIVYNLVRDAERGQAVPTIKAVIRPSPEVKKDMPESDKKKSIPTKLGYSTPRIKRQRDIESDIESQISFINACDAEEIVTEVEEYPTGDRIRRRVAVPSTSLSYITVCNESSNFEFVKTFEEDGGFLATGLVRLPANAGSKGCRRTHANSLVFCVLEGTVKVILNKEVSFKIQRSGHFLVPRGNSYSLENVGRKMAVLFYTQGTDSLCNALENQLENVQSV</sequence>
<organism evidence="1 2">
    <name type="scientific">Lipomyces kononenkoae</name>
    <name type="common">Yeast</name>
    <dbReference type="NCBI Taxonomy" id="34357"/>
    <lineage>
        <taxon>Eukaryota</taxon>
        <taxon>Fungi</taxon>
        <taxon>Dikarya</taxon>
        <taxon>Ascomycota</taxon>
        <taxon>Saccharomycotina</taxon>
        <taxon>Lipomycetes</taxon>
        <taxon>Lipomycetales</taxon>
        <taxon>Lipomycetaceae</taxon>
        <taxon>Lipomyces</taxon>
    </lineage>
</organism>
<keyword evidence="2" id="KW-1185">Reference proteome</keyword>
<reference evidence="2" key="1">
    <citation type="journal article" date="2024" name="Front. Bioeng. Biotechnol.">
        <title>Genome-scale model development and genomic sequencing of the oleaginous clade Lipomyces.</title>
        <authorList>
            <person name="Czajka J.J."/>
            <person name="Han Y."/>
            <person name="Kim J."/>
            <person name="Mondo S.J."/>
            <person name="Hofstad B.A."/>
            <person name="Robles A."/>
            <person name="Haridas S."/>
            <person name="Riley R."/>
            <person name="LaButti K."/>
            <person name="Pangilinan J."/>
            <person name="Andreopoulos W."/>
            <person name="Lipzen A."/>
            <person name="Yan J."/>
            <person name="Wang M."/>
            <person name="Ng V."/>
            <person name="Grigoriev I.V."/>
            <person name="Spatafora J.W."/>
            <person name="Magnuson J.K."/>
            <person name="Baker S.E."/>
            <person name="Pomraning K.R."/>
        </authorList>
    </citation>
    <scope>NUCLEOTIDE SEQUENCE [LARGE SCALE GENOMIC DNA]</scope>
    <source>
        <strain evidence="2">CBS 7786</strain>
    </source>
</reference>
<name>A0ACC3TAN7_LIPKO</name>
<evidence type="ECO:0000313" key="2">
    <source>
        <dbReference type="Proteomes" id="UP001433508"/>
    </source>
</evidence>
<comment type="caution">
    <text evidence="1">The sequence shown here is derived from an EMBL/GenBank/DDBJ whole genome shotgun (WGS) entry which is preliminary data.</text>
</comment>
<protein>
    <submittedName>
        <fullName evidence="1">Mif2/CENP-C like-domain-containing protein</fullName>
    </submittedName>
</protein>
<proteinExistence type="predicted"/>
<gene>
    <name evidence="1" type="ORF">V1525DRAFT_393437</name>
</gene>
<accession>A0ACC3TAN7</accession>